<gene>
    <name evidence="2" type="ORF">EMUR_03785</name>
</gene>
<sequence>MKDIIKYENFYFLMAMIAMIIVAILIAGIVLVCTDSIEVRRQKSCRAAKKRVGEILSARLKECDPLYDKNLLKITHAMNYILEQFQYWKSLHPGNDRVIMFGIDFISCAIMLSRTIDMYQDGLKLTADQESQLIEWRILRKPAYECDKNIIISDIFKLVKDAIDCVECRMEDFCSYKKEDSNILYRIKAAFEIFKSGMEVIKEKNKEELEDMLIRLEPHSPPLCRV</sequence>
<dbReference type="KEGG" id="emr:EMUR_03785"/>
<proteinExistence type="predicted"/>
<evidence type="ECO:0000313" key="2">
    <source>
        <dbReference type="EMBL" id="AHC39741.1"/>
    </source>
</evidence>
<evidence type="ECO:0000313" key="3">
    <source>
        <dbReference type="Proteomes" id="UP000018689"/>
    </source>
</evidence>
<dbReference type="HOGENOM" id="CLU_1223171_0_0_5"/>
<dbReference type="PATRIC" id="fig|1423892.3.peg.775"/>
<keyword evidence="1" id="KW-0472">Membrane</keyword>
<dbReference type="AlphaFoldDB" id="V9RA42"/>
<dbReference type="STRING" id="1423892.EMUR_03785"/>
<dbReference type="Proteomes" id="UP000018689">
    <property type="component" value="Chromosome"/>
</dbReference>
<accession>V9RA42</accession>
<keyword evidence="3" id="KW-1185">Reference proteome</keyword>
<organism evidence="2 3">
    <name type="scientific">Ehrlichia muris AS145</name>
    <dbReference type="NCBI Taxonomy" id="1423892"/>
    <lineage>
        <taxon>Bacteria</taxon>
        <taxon>Pseudomonadati</taxon>
        <taxon>Pseudomonadota</taxon>
        <taxon>Alphaproteobacteria</taxon>
        <taxon>Rickettsiales</taxon>
        <taxon>Anaplasmataceae</taxon>
        <taxon>Ehrlichia</taxon>
    </lineage>
</organism>
<keyword evidence="1" id="KW-1133">Transmembrane helix</keyword>
<protein>
    <submittedName>
        <fullName evidence="2">Uncharacterized protein</fullName>
    </submittedName>
</protein>
<reference evidence="2 3" key="1">
    <citation type="journal article" date="2014" name="Genome Announc.">
        <title>Complete Genome Sequence of Ehrlichia muris Strain AS145T, a Model Monocytotropic Ehrlichia Strain.</title>
        <authorList>
            <person name="Thirumalapura N.R."/>
            <person name="Qin X."/>
            <person name="Kuriakose J.A."/>
            <person name="Walker D.H."/>
        </authorList>
    </citation>
    <scope>NUCLEOTIDE SEQUENCE [LARGE SCALE GENOMIC DNA]</scope>
    <source>
        <strain evidence="3">AS154</strain>
    </source>
</reference>
<name>V9RA42_9RICK</name>
<dbReference type="RefSeq" id="WP_024072338.1">
    <property type="nucleotide sequence ID" value="NC_023063.1"/>
</dbReference>
<feature type="transmembrane region" description="Helical" evidence="1">
    <location>
        <begin position="12"/>
        <end position="33"/>
    </location>
</feature>
<evidence type="ECO:0000256" key="1">
    <source>
        <dbReference type="SAM" id="Phobius"/>
    </source>
</evidence>
<keyword evidence="1" id="KW-0812">Transmembrane</keyword>
<dbReference type="EMBL" id="CP006917">
    <property type="protein sequence ID" value="AHC39741.1"/>
    <property type="molecule type" value="Genomic_DNA"/>
</dbReference>